<dbReference type="InterPro" id="IPR028349">
    <property type="entry name" value="PafC-like"/>
</dbReference>
<evidence type="ECO:0000256" key="1">
    <source>
        <dbReference type="ARBA" id="ARBA00023015"/>
    </source>
</evidence>
<evidence type="ECO:0000256" key="2">
    <source>
        <dbReference type="ARBA" id="ARBA00023163"/>
    </source>
</evidence>
<dbReference type="InterPro" id="IPR036390">
    <property type="entry name" value="WH_DNA-bd_sf"/>
</dbReference>
<proteinExistence type="predicted"/>
<dbReference type="InterPro" id="IPR051534">
    <property type="entry name" value="CBASS_pafABC_assoc_protein"/>
</dbReference>
<dbReference type="PANTHER" id="PTHR34580">
    <property type="match status" value="1"/>
</dbReference>
<dbReference type="PIRSF" id="PIRSF016838">
    <property type="entry name" value="PafC"/>
    <property type="match status" value="1"/>
</dbReference>
<gene>
    <name evidence="4" type="ORF">ACFPFU_09035</name>
</gene>
<dbReference type="Pfam" id="PF25583">
    <property type="entry name" value="WCX"/>
    <property type="match status" value="1"/>
</dbReference>
<name>A0ABV9SZN8_9BACT</name>
<dbReference type="InterPro" id="IPR057727">
    <property type="entry name" value="WCX_dom"/>
</dbReference>
<dbReference type="Gene3D" id="1.10.10.10">
    <property type="entry name" value="Winged helix-like DNA-binding domain superfamily/Winged helix DNA-binding domain"/>
    <property type="match status" value="1"/>
</dbReference>
<dbReference type="PROSITE" id="PS51000">
    <property type="entry name" value="HTH_DEOR_2"/>
    <property type="match status" value="1"/>
</dbReference>
<dbReference type="EMBL" id="JBHSJJ010000004">
    <property type="protein sequence ID" value="MFC4871828.1"/>
    <property type="molecule type" value="Genomic_DNA"/>
</dbReference>
<dbReference type="InterPro" id="IPR001034">
    <property type="entry name" value="DeoR_HTH"/>
</dbReference>
<dbReference type="InterPro" id="IPR036388">
    <property type="entry name" value="WH-like_DNA-bd_sf"/>
</dbReference>
<sequence length="315" mass="37039">MNRFDRITAIWICLQSRKLVTAQQLAERFEVSIRTIYRDVRTLEEAGVPIVSEAGYGYSLVDGYRLPPVMFSPQEALSFVAAEKLMENFTDKALGAYHRSAMDKIRAVLKNNEKELLSRLENHIQINPLHAPINDSLPETLDILLRGISENKIVTVDYQSFHSDEPVERDIEPVGVFHEYEYWYVIGYCHLRRAYRQFRADRMHDIRLTDRNHTRKHGELEEYRKPMQTEVAKTEVVIEVKKDAHRYIKDRARHFGFVSERDKGEVIEMVFHIQDLMDGFPRWFLMFADKARIIKPGIVKKRIRELVGKMSENLE</sequence>
<keyword evidence="1" id="KW-0805">Transcription regulation</keyword>
<dbReference type="InterPro" id="IPR013196">
    <property type="entry name" value="HTH_11"/>
</dbReference>
<keyword evidence="5" id="KW-1185">Reference proteome</keyword>
<feature type="domain" description="HTH deoR-type" evidence="3">
    <location>
        <begin position="3"/>
        <end position="58"/>
    </location>
</feature>
<evidence type="ECO:0000313" key="4">
    <source>
        <dbReference type="EMBL" id="MFC4871828.1"/>
    </source>
</evidence>
<dbReference type="RefSeq" id="WP_377063666.1">
    <property type="nucleotide sequence ID" value="NZ_JBHSJJ010000004.1"/>
</dbReference>
<dbReference type="PROSITE" id="PS52050">
    <property type="entry name" value="WYL"/>
    <property type="match status" value="1"/>
</dbReference>
<accession>A0ABV9SZN8</accession>
<dbReference type="Pfam" id="PF08279">
    <property type="entry name" value="HTH_11"/>
    <property type="match status" value="1"/>
</dbReference>
<dbReference type="InterPro" id="IPR026881">
    <property type="entry name" value="WYL_dom"/>
</dbReference>
<protein>
    <submittedName>
        <fullName evidence="4">Helix-turn-helix transcriptional regulator</fullName>
    </submittedName>
</protein>
<dbReference type="Pfam" id="PF13280">
    <property type="entry name" value="WYL"/>
    <property type="match status" value="1"/>
</dbReference>
<comment type="caution">
    <text evidence="4">The sequence shown here is derived from an EMBL/GenBank/DDBJ whole genome shotgun (WGS) entry which is preliminary data.</text>
</comment>
<dbReference type="Proteomes" id="UP001595818">
    <property type="component" value="Unassembled WGS sequence"/>
</dbReference>
<dbReference type="SUPFAM" id="SSF46785">
    <property type="entry name" value="Winged helix' DNA-binding domain"/>
    <property type="match status" value="1"/>
</dbReference>
<keyword evidence="2" id="KW-0804">Transcription</keyword>
<evidence type="ECO:0000259" key="3">
    <source>
        <dbReference type="PROSITE" id="PS51000"/>
    </source>
</evidence>
<evidence type="ECO:0000313" key="5">
    <source>
        <dbReference type="Proteomes" id="UP001595818"/>
    </source>
</evidence>
<organism evidence="4 5">
    <name type="scientific">Negadavirga shengliensis</name>
    <dbReference type="NCBI Taxonomy" id="1389218"/>
    <lineage>
        <taxon>Bacteria</taxon>
        <taxon>Pseudomonadati</taxon>
        <taxon>Bacteroidota</taxon>
        <taxon>Cytophagia</taxon>
        <taxon>Cytophagales</taxon>
        <taxon>Cyclobacteriaceae</taxon>
        <taxon>Negadavirga</taxon>
    </lineage>
</organism>
<reference evidence="5" key="1">
    <citation type="journal article" date="2019" name="Int. J. Syst. Evol. Microbiol.">
        <title>The Global Catalogue of Microorganisms (GCM) 10K type strain sequencing project: providing services to taxonomists for standard genome sequencing and annotation.</title>
        <authorList>
            <consortium name="The Broad Institute Genomics Platform"/>
            <consortium name="The Broad Institute Genome Sequencing Center for Infectious Disease"/>
            <person name="Wu L."/>
            <person name="Ma J."/>
        </authorList>
    </citation>
    <scope>NUCLEOTIDE SEQUENCE [LARGE SCALE GENOMIC DNA]</scope>
    <source>
        <strain evidence="5">CGMCC 4.7466</strain>
    </source>
</reference>
<dbReference type="PANTHER" id="PTHR34580:SF3">
    <property type="entry name" value="PROTEIN PAFB"/>
    <property type="match status" value="1"/>
</dbReference>